<accession>A0AAP0KBS6</accession>
<evidence type="ECO:0000313" key="3">
    <source>
        <dbReference type="Proteomes" id="UP001419268"/>
    </source>
</evidence>
<gene>
    <name evidence="2" type="ORF">Scep_007411</name>
</gene>
<comment type="caution">
    <text evidence="2">The sequence shown here is derived from an EMBL/GenBank/DDBJ whole genome shotgun (WGS) entry which is preliminary data.</text>
</comment>
<proteinExistence type="predicted"/>
<feature type="compositionally biased region" description="Basic and acidic residues" evidence="1">
    <location>
        <begin position="1"/>
        <end position="14"/>
    </location>
</feature>
<feature type="region of interest" description="Disordered" evidence="1">
    <location>
        <begin position="1"/>
        <end position="45"/>
    </location>
</feature>
<feature type="compositionally biased region" description="Basic and acidic residues" evidence="1">
    <location>
        <begin position="31"/>
        <end position="45"/>
    </location>
</feature>
<dbReference type="Proteomes" id="UP001419268">
    <property type="component" value="Unassembled WGS sequence"/>
</dbReference>
<reference evidence="2 3" key="1">
    <citation type="submission" date="2024-01" db="EMBL/GenBank/DDBJ databases">
        <title>Genome assemblies of Stephania.</title>
        <authorList>
            <person name="Yang L."/>
        </authorList>
    </citation>
    <scope>NUCLEOTIDE SEQUENCE [LARGE SCALE GENOMIC DNA]</scope>
    <source>
        <strain evidence="2">JXDWG</strain>
        <tissue evidence="2">Leaf</tissue>
    </source>
</reference>
<keyword evidence="3" id="KW-1185">Reference proteome</keyword>
<evidence type="ECO:0000256" key="1">
    <source>
        <dbReference type="SAM" id="MobiDB-lite"/>
    </source>
</evidence>
<sequence>MQHHRTKEEEENRERKKKKMRGGGGGGGGEVTRREGEETEIAEPRKMVRESEDKIWSYGKPVKLGLYFVVSRLLAGRAKRRSAIIPELAARHCIDCRYSFDILIV</sequence>
<organism evidence="2 3">
    <name type="scientific">Stephania cephalantha</name>
    <dbReference type="NCBI Taxonomy" id="152367"/>
    <lineage>
        <taxon>Eukaryota</taxon>
        <taxon>Viridiplantae</taxon>
        <taxon>Streptophyta</taxon>
        <taxon>Embryophyta</taxon>
        <taxon>Tracheophyta</taxon>
        <taxon>Spermatophyta</taxon>
        <taxon>Magnoliopsida</taxon>
        <taxon>Ranunculales</taxon>
        <taxon>Menispermaceae</taxon>
        <taxon>Menispermoideae</taxon>
        <taxon>Cissampelideae</taxon>
        <taxon>Stephania</taxon>
    </lineage>
</organism>
<name>A0AAP0KBS6_9MAGN</name>
<evidence type="ECO:0000313" key="2">
    <source>
        <dbReference type="EMBL" id="KAK9148654.1"/>
    </source>
</evidence>
<dbReference type="AlphaFoldDB" id="A0AAP0KBS6"/>
<protein>
    <submittedName>
        <fullName evidence="2">Uncharacterized protein</fullName>
    </submittedName>
</protein>
<dbReference type="EMBL" id="JBBNAG010000003">
    <property type="protein sequence ID" value="KAK9148654.1"/>
    <property type="molecule type" value="Genomic_DNA"/>
</dbReference>